<dbReference type="SUPFAM" id="SSF55729">
    <property type="entry name" value="Acyl-CoA N-acyltransferases (Nat)"/>
    <property type="match status" value="1"/>
</dbReference>
<dbReference type="Gene3D" id="3.40.630.30">
    <property type="match status" value="1"/>
</dbReference>
<dbReference type="InterPro" id="IPR016181">
    <property type="entry name" value="Acyl_CoA_acyltransferase"/>
</dbReference>
<dbReference type="PROSITE" id="PS51186">
    <property type="entry name" value="GNAT"/>
    <property type="match status" value="1"/>
</dbReference>
<dbReference type="Proteomes" id="UP000285655">
    <property type="component" value="Unassembled WGS sequence"/>
</dbReference>
<dbReference type="EMBL" id="QZJW01000017">
    <property type="protein sequence ID" value="RJO61559.1"/>
    <property type="molecule type" value="Genomic_DNA"/>
</dbReference>
<evidence type="ECO:0000313" key="3">
    <source>
        <dbReference type="Proteomes" id="UP000285655"/>
    </source>
</evidence>
<name>A0A419DEM8_9BACT</name>
<organism evidence="2 3">
    <name type="scientific">candidate division WS5 bacterium</name>
    <dbReference type="NCBI Taxonomy" id="2093353"/>
    <lineage>
        <taxon>Bacteria</taxon>
        <taxon>candidate division WS5</taxon>
    </lineage>
</organism>
<dbReference type="InterPro" id="IPR000182">
    <property type="entry name" value="GNAT_dom"/>
</dbReference>
<feature type="domain" description="N-acetyltransferase" evidence="1">
    <location>
        <begin position="17"/>
        <end position="172"/>
    </location>
</feature>
<evidence type="ECO:0000259" key="1">
    <source>
        <dbReference type="PROSITE" id="PS51186"/>
    </source>
</evidence>
<dbReference type="Pfam" id="PF00583">
    <property type="entry name" value="Acetyltransf_1"/>
    <property type="match status" value="1"/>
</dbReference>
<reference evidence="2 3" key="1">
    <citation type="journal article" date="2017" name="ISME J.">
        <title>Energy and carbon metabolisms in a deep terrestrial subsurface fluid microbial community.</title>
        <authorList>
            <person name="Momper L."/>
            <person name="Jungbluth S.P."/>
            <person name="Lee M.D."/>
            <person name="Amend J.P."/>
        </authorList>
    </citation>
    <scope>NUCLEOTIDE SEQUENCE [LARGE SCALE GENOMIC DNA]</scope>
    <source>
        <strain evidence="2">SURF_29</strain>
    </source>
</reference>
<protein>
    <submittedName>
        <fullName evidence="2">GNAT family N-acetyltransferase</fullName>
    </submittedName>
</protein>
<dbReference type="CDD" id="cd04301">
    <property type="entry name" value="NAT_SF"/>
    <property type="match status" value="1"/>
</dbReference>
<sequence>MFSRTVLVKQRCYNSVMKIRKAKPNEWDKIQELNHKLFLYEDENLGHVWNTDWPFEKESLDYYKKLPSSKEHLAVVCEEEGKVVGYLVGLLEKDASIYKNTKRVASLEHMFVEKEYRQRGIGRKLFEFFKEWAKENRAEKIKVGVLYNNEKTIRFYKELGFEDFSLMLMMDS</sequence>
<dbReference type="PANTHER" id="PTHR43072">
    <property type="entry name" value="N-ACETYLTRANSFERASE"/>
    <property type="match status" value="1"/>
</dbReference>
<gene>
    <name evidence="2" type="ORF">C4544_02385</name>
</gene>
<proteinExistence type="predicted"/>
<evidence type="ECO:0000313" key="2">
    <source>
        <dbReference type="EMBL" id="RJO61559.1"/>
    </source>
</evidence>
<dbReference type="GO" id="GO:0016747">
    <property type="term" value="F:acyltransferase activity, transferring groups other than amino-acyl groups"/>
    <property type="evidence" value="ECO:0007669"/>
    <property type="project" value="InterPro"/>
</dbReference>
<dbReference type="PANTHER" id="PTHR43072:SF60">
    <property type="entry name" value="L-2,4-DIAMINOBUTYRIC ACID ACETYLTRANSFERASE"/>
    <property type="match status" value="1"/>
</dbReference>
<keyword evidence="2" id="KW-0808">Transferase</keyword>
<accession>A0A419DEM8</accession>
<comment type="caution">
    <text evidence="2">The sequence shown here is derived from an EMBL/GenBank/DDBJ whole genome shotgun (WGS) entry which is preliminary data.</text>
</comment>
<dbReference type="AlphaFoldDB" id="A0A419DEM8"/>